<name>A0A5E4NEN7_9HEMI</name>
<proteinExistence type="predicted"/>
<reference evidence="1 2" key="1">
    <citation type="submission" date="2019-08" db="EMBL/GenBank/DDBJ databases">
        <authorList>
            <person name="Alioto T."/>
            <person name="Alioto T."/>
            <person name="Gomez Garrido J."/>
        </authorList>
    </citation>
    <scope>NUCLEOTIDE SEQUENCE [LARGE SCALE GENOMIC DNA]</scope>
</reference>
<evidence type="ECO:0000313" key="1">
    <source>
        <dbReference type="EMBL" id="VVC43344.1"/>
    </source>
</evidence>
<organism evidence="1 2">
    <name type="scientific">Cinara cedri</name>
    <dbReference type="NCBI Taxonomy" id="506608"/>
    <lineage>
        <taxon>Eukaryota</taxon>
        <taxon>Metazoa</taxon>
        <taxon>Ecdysozoa</taxon>
        <taxon>Arthropoda</taxon>
        <taxon>Hexapoda</taxon>
        <taxon>Insecta</taxon>
        <taxon>Pterygota</taxon>
        <taxon>Neoptera</taxon>
        <taxon>Paraneoptera</taxon>
        <taxon>Hemiptera</taxon>
        <taxon>Sternorrhyncha</taxon>
        <taxon>Aphidomorpha</taxon>
        <taxon>Aphidoidea</taxon>
        <taxon>Aphididae</taxon>
        <taxon>Lachninae</taxon>
        <taxon>Cinara</taxon>
    </lineage>
</organism>
<protein>
    <submittedName>
        <fullName evidence="1">Uncharacterized protein</fullName>
    </submittedName>
</protein>
<gene>
    <name evidence="1" type="ORF">CINCED_3A023692</name>
</gene>
<dbReference type="Proteomes" id="UP000325440">
    <property type="component" value="Unassembled WGS sequence"/>
</dbReference>
<accession>A0A5E4NEN7</accession>
<keyword evidence="2" id="KW-1185">Reference proteome</keyword>
<dbReference type="EMBL" id="CABPRJ010002368">
    <property type="protein sequence ID" value="VVC43344.1"/>
    <property type="molecule type" value="Genomic_DNA"/>
</dbReference>
<sequence length="64" mass="7461">MIEDNYGTLITRPKNIADEFRMYSEKLLNRDSTTEVGKQKDTILPYTIEPEVLIPNLEEVQYAI</sequence>
<dbReference type="AlphaFoldDB" id="A0A5E4NEN7"/>
<dbReference type="OrthoDB" id="6621896at2759"/>
<evidence type="ECO:0000313" key="2">
    <source>
        <dbReference type="Proteomes" id="UP000325440"/>
    </source>
</evidence>